<dbReference type="EMBL" id="CP066022">
    <property type="protein sequence ID" value="QQB74451.1"/>
    <property type="molecule type" value="Genomic_DNA"/>
</dbReference>
<dbReference type="Pfam" id="PF26317">
    <property type="entry name" value="CntK_N"/>
    <property type="match status" value="1"/>
</dbReference>
<gene>
    <name evidence="1" type="ORF">I6H56_03080</name>
</gene>
<reference evidence="1 2" key="1">
    <citation type="submission" date="2020-12" db="EMBL/GenBank/DDBJ databases">
        <title>FDA dAtabase for Regulatory Grade micrObial Sequences (FDA-ARGOS): Supporting development and validation of Infectious Disease Dx tests.</title>
        <authorList>
            <person name="Sproer C."/>
            <person name="Gronow S."/>
            <person name="Severitt S."/>
            <person name="Schroder I."/>
            <person name="Tallon L."/>
            <person name="Sadzewicz L."/>
            <person name="Zhao X."/>
            <person name="Boylan J."/>
            <person name="Ott S."/>
            <person name="Bowen H."/>
            <person name="Vavikolanu K."/>
            <person name="Mehta A."/>
            <person name="Aluvathingal J."/>
            <person name="Nadendla S."/>
            <person name="Lowell S."/>
            <person name="Myers T."/>
            <person name="Yan Y."/>
            <person name="Sichtig H."/>
        </authorList>
    </citation>
    <scope>NUCLEOTIDE SEQUENCE [LARGE SCALE GENOMIC DNA]</scope>
    <source>
        <strain evidence="1 2">FDAARGOS_999</strain>
    </source>
</reference>
<sequence>MDKKVQVLDFIKINPAGNITILIDNFDIYDKNIPKLSEEIMKETNLYAEQVGFIKDSHLQMMGGEFCGNASRAFASLLAFRDKDFSKQKNYNITCSGESKVLDVDVRNDGAKNKFLAKIKMPKFISLEEINVDEYKLGLVRFSGIDHFIFNIKENKEVSFENIIDLVKKYLSNQNYSAFGIMFFDRDNLSMKPYVYVKEVGSGVYENSCASGTTAMGYYLKKYKNLDRAKITQPNGWLEYIIENDEMYIDGPVEIIAEGKVYIMLNKF</sequence>
<dbReference type="RefSeq" id="WP_198480967.1">
    <property type="nucleotide sequence ID" value="NZ_CP066022.1"/>
</dbReference>
<proteinExistence type="predicted"/>
<accession>A0A7T4FPU2</accession>
<evidence type="ECO:0000313" key="2">
    <source>
        <dbReference type="Proteomes" id="UP000595577"/>
    </source>
</evidence>
<name>A0A7T4FPU2_9FUSO</name>
<evidence type="ECO:0000313" key="1">
    <source>
        <dbReference type="EMBL" id="QQB74451.1"/>
    </source>
</evidence>
<dbReference type="InterPro" id="IPR058944">
    <property type="entry name" value="CntK-like"/>
</dbReference>
<organism evidence="1 2">
    <name type="scientific">Fusobacterium canifelinum</name>
    <dbReference type="NCBI Taxonomy" id="285729"/>
    <lineage>
        <taxon>Bacteria</taxon>
        <taxon>Fusobacteriati</taxon>
        <taxon>Fusobacteriota</taxon>
        <taxon>Fusobacteriia</taxon>
        <taxon>Fusobacteriales</taxon>
        <taxon>Fusobacteriaceae</taxon>
        <taxon>Fusobacterium</taxon>
    </lineage>
</organism>
<dbReference type="SUPFAM" id="SSF54506">
    <property type="entry name" value="Diaminopimelate epimerase-like"/>
    <property type="match status" value="2"/>
</dbReference>
<protein>
    <submittedName>
        <fullName evidence="1">Diaminopimelate epimerase</fullName>
    </submittedName>
</protein>
<dbReference type="AlphaFoldDB" id="A0A7T4FPU2"/>
<dbReference type="Proteomes" id="UP000595577">
    <property type="component" value="Chromosome"/>
</dbReference>